<gene>
    <name evidence="1" type="ORF">E2C01_041598</name>
</gene>
<dbReference type="EMBL" id="VSRR010007950">
    <property type="protein sequence ID" value="MPC47840.1"/>
    <property type="molecule type" value="Genomic_DNA"/>
</dbReference>
<name>A0A5B7FJP0_PORTR</name>
<evidence type="ECO:0000313" key="2">
    <source>
        <dbReference type="Proteomes" id="UP000324222"/>
    </source>
</evidence>
<sequence length="61" mass="6492">MPAPVPELSAMHLHMALSNLGDQKEVQQVDEVRTVGLTCAAGFPSKSQAPLNYHTTSSGDK</sequence>
<accession>A0A5B7FJP0</accession>
<dbReference type="AlphaFoldDB" id="A0A5B7FJP0"/>
<proteinExistence type="predicted"/>
<organism evidence="1 2">
    <name type="scientific">Portunus trituberculatus</name>
    <name type="common">Swimming crab</name>
    <name type="synonym">Neptunus trituberculatus</name>
    <dbReference type="NCBI Taxonomy" id="210409"/>
    <lineage>
        <taxon>Eukaryota</taxon>
        <taxon>Metazoa</taxon>
        <taxon>Ecdysozoa</taxon>
        <taxon>Arthropoda</taxon>
        <taxon>Crustacea</taxon>
        <taxon>Multicrustacea</taxon>
        <taxon>Malacostraca</taxon>
        <taxon>Eumalacostraca</taxon>
        <taxon>Eucarida</taxon>
        <taxon>Decapoda</taxon>
        <taxon>Pleocyemata</taxon>
        <taxon>Brachyura</taxon>
        <taxon>Eubrachyura</taxon>
        <taxon>Portunoidea</taxon>
        <taxon>Portunidae</taxon>
        <taxon>Portuninae</taxon>
        <taxon>Portunus</taxon>
    </lineage>
</organism>
<evidence type="ECO:0000313" key="1">
    <source>
        <dbReference type="EMBL" id="MPC47840.1"/>
    </source>
</evidence>
<reference evidence="1 2" key="1">
    <citation type="submission" date="2019-05" db="EMBL/GenBank/DDBJ databases">
        <title>Another draft genome of Portunus trituberculatus and its Hox gene families provides insights of decapod evolution.</title>
        <authorList>
            <person name="Jeong J.-H."/>
            <person name="Song I."/>
            <person name="Kim S."/>
            <person name="Choi T."/>
            <person name="Kim D."/>
            <person name="Ryu S."/>
            <person name="Kim W."/>
        </authorList>
    </citation>
    <scope>NUCLEOTIDE SEQUENCE [LARGE SCALE GENOMIC DNA]</scope>
    <source>
        <tissue evidence="1">Muscle</tissue>
    </source>
</reference>
<dbReference type="Proteomes" id="UP000324222">
    <property type="component" value="Unassembled WGS sequence"/>
</dbReference>
<protein>
    <submittedName>
        <fullName evidence="1">Uncharacterized protein</fullName>
    </submittedName>
</protein>
<comment type="caution">
    <text evidence="1">The sequence shown here is derived from an EMBL/GenBank/DDBJ whole genome shotgun (WGS) entry which is preliminary data.</text>
</comment>
<keyword evidence="2" id="KW-1185">Reference proteome</keyword>